<dbReference type="InterPro" id="IPR008737">
    <property type="entry name" value="DUF1758"/>
</dbReference>
<evidence type="ECO:0000259" key="1">
    <source>
        <dbReference type="Pfam" id="PF05585"/>
    </source>
</evidence>
<reference evidence="4" key="1">
    <citation type="submission" date="2016-06" db="UniProtKB">
        <authorList>
            <consortium name="WormBaseParasite"/>
        </authorList>
    </citation>
    <scope>IDENTIFICATION</scope>
</reference>
<dbReference type="PANTHER" id="PTHR22954">
    <property type="entry name" value="RETROVIRAL PROTEASE-RELATED"/>
    <property type="match status" value="1"/>
</dbReference>
<gene>
    <name evidence="2" type="ORF">NOO_LOCUS5763</name>
</gene>
<evidence type="ECO:0000313" key="4">
    <source>
        <dbReference type="WBParaSite" id="nOo.2.0.1.t05763-RA"/>
    </source>
</evidence>
<keyword evidence="3" id="KW-1185">Reference proteome</keyword>
<proteinExistence type="predicted"/>
<dbReference type="PANTHER" id="PTHR22954:SF3">
    <property type="entry name" value="PROTEIN CBG08539"/>
    <property type="match status" value="1"/>
</dbReference>
<feature type="domain" description="DUF1758" evidence="1">
    <location>
        <begin position="174"/>
        <end position="292"/>
    </location>
</feature>
<dbReference type="OrthoDB" id="5866757at2759"/>
<reference evidence="2 3" key="2">
    <citation type="submission" date="2018-08" db="EMBL/GenBank/DDBJ databases">
        <authorList>
            <person name="Laetsch R D."/>
            <person name="Stevens L."/>
            <person name="Kumar S."/>
            <person name="Blaxter L. M."/>
        </authorList>
    </citation>
    <scope>NUCLEOTIDE SEQUENCE [LARGE SCALE GENOMIC DNA]</scope>
</reference>
<dbReference type="Proteomes" id="UP000271087">
    <property type="component" value="Unassembled WGS sequence"/>
</dbReference>
<protein>
    <submittedName>
        <fullName evidence="4">DUF1758 domain-containing protein</fullName>
    </submittedName>
</protein>
<evidence type="ECO:0000313" key="2">
    <source>
        <dbReference type="EMBL" id="VDK79292.1"/>
    </source>
</evidence>
<name>A0A182ECG9_ONCOC</name>
<evidence type="ECO:0000313" key="3">
    <source>
        <dbReference type="Proteomes" id="UP000271087"/>
    </source>
</evidence>
<accession>A0A182ECG9</accession>
<sequence length="345" mass="39731">MSYPAVNLPQLSLPTFSGDTRQWRQFWSSFNAAIHSQAIPEIQKLNYLYLYLKGNTLQIVRGYDIAPENYEVIRQLLKDKYGESSTITKLLYNEFQSIKKNEREWIGTVEAMERVLRPLEALGESLQHSSIKTSIESKLPRWILEKVYHQKKIDAPWSVSKLRNFLSDLITVNEQVSHRLKLTETEEQNLKLAPFGLKKPRSCRTTFTQLSVQTTGKEIITLYANAIEYLTNKLRVVETSIESQFKNLTNYWERTDILIGADYFFKFVDLKGIKELSSGHLLLQSKIGPMIVGRGDIDKICKSNSLCTSKTVSVVNVNFNSELEKFWKLEMIGIQESPTADDDDE</sequence>
<dbReference type="WBParaSite" id="nOo.2.0.1.t05763-RA">
    <property type="protein sequence ID" value="nOo.2.0.1.t05763-RA"/>
    <property type="gene ID" value="nOo.2.0.1.g05763"/>
</dbReference>
<organism evidence="4">
    <name type="scientific">Onchocerca ochengi</name>
    <name type="common">Filarial nematode worm</name>
    <dbReference type="NCBI Taxonomy" id="42157"/>
    <lineage>
        <taxon>Eukaryota</taxon>
        <taxon>Metazoa</taxon>
        <taxon>Ecdysozoa</taxon>
        <taxon>Nematoda</taxon>
        <taxon>Chromadorea</taxon>
        <taxon>Rhabditida</taxon>
        <taxon>Spirurina</taxon>
        <taxon>Spiruromorpha</taxon>
        <taxon>Filarioidea</taxon>
        <taxon>Onchocercidae</taxon>
        <taxon>Onchocerca</taxon>
    </lineage>
</organism>
<dbReference type="Pfam" id="PF03564">
    <property type="entry name" value="DUF1759"/>
    <property type="match status" value="1"/>
</dbReference>
<dbReference type="Pfam" id="PF05585">
    <property type="entry name" value="DUF1758"/>
    <property type="match status" value="1"/>
</dbReference>
<dbReference type="AlphaFoldDB" id="A0A182ECG9"/>
<dbReference type="InterPro" id="IPR005312">
    <property type="entry name" value="DUF1759"/>
</dbReference>
<dbReference type="STRING" id="42157.A0A182ECG9"/>
<dbReference type="EMBL" id="UYRW01001618">
    <property type="protein sequence ID" value="VDK79292.1"/>
    <property type="molecule type" value="Genomic_DNA"/>
</dbReference>